<evidence type="ECO:0000313" key="3">
    <source>
        <dbReference type="EMBL" id="QJC27785.1"/>
    </source>
</evidence>
<evidence type="ECO:0000256" key="1">
    <source>
        <dbReference type="SAM" id="MobiDB-lite"/>
    </source>
</evidence>
<reference evidence="3 4" key="1">
    <citation type="journal article" date="2020" name="Pathogens">
        <title>First Whole Genome Sequence of Anaplasma platys, an Obligate Intracellular Rickettsial Pathogen of Dogs.</title>
        <authorList>
            <person name="Llanes A."/>
            <person name="Rajeev S."/>
        </authorList>
    </citation>
    <scope>NUCLEOTIDE SEQUENCE [LARGE SCALE GENOMIC DNA]</scope>
    <source>
        <strain evidence="3 4">S3</strain>
    </source>
</reference>
<keyword evidence="2" id="KW-0812">Transmembrane</keyword>
<proteinExistence type="predicted"/>
<keyword evidence="4" id="KW-1185">Reference proteome</keyword>
<dbReference type="EMBL" id="CP046391">
    <property type="protein sequence ID" value="QJC27785.1"/>
    <property type="molecule type" value="Genomic_DNA"/>
</dbReference>
<evidence type="ECO:0000256" key="2">
    <source>
        <dbReference type="SAM" id="Phobius"/>
    </source>
</evidence>
<feature type="region of interest" description="Disordered" evidence="1">
    <location>
        <begin position="358"/>
        <end position="377"/>
    </location>
</feature>
<accession>A0A858PYW5</accession>
<evidence type="ECO:0000313" key="4">
    <source>
        <dbReference type="Proteomes" id="UP000500930"/>
    </source>
</evidence>
<name>A0A858PYW5_9RICK</name>
<dbReference type="KEGG" id="aplt:ANPL_03675"/>
<organism evidence="3 4">
    <name type="scientific">Anaplasma platys</name>
    <dbReference type="NCBI Taxonomy" id="949"/>
    <lineage>
        <taxon>Bacteria</taxon>
        <taxon>Pseudomonadati</taxon>
        <taxon>Pseudomonadota</taxon>
        <taxon>Alphaproteobacteria</taxon>
        <taxon>Rickettsiales</taxon>
        <taxon>Anaplasmataceae</taxon>
        <taxon>Anaplasma</taxon>
    </lineage>
</organism>
<dbReference type="AlphaFoldDB" id="A0A858PYW5"/>
<feature type="compositionally biased region" description="Basic and acidic residues" evidence="1">
    <location>
        <begin position="358"/>
        <end position="367"/>
    </location>
</feature>
<dbReference type="Proteomes" id="UP000500930">
    <property type="component" value="Chromosome"/>
</dbReference>
<sequence>MAQTTATRRRPLIFNISAVVCIENASVCCMSGLSRTVFGVTDFLFVIFCVVICYCATSSTTSVGNQVDDNSFCRTLYQSLSDEPMREALDPEAVEVGRLKICGASPSCNSCVEMRPGDCGYVFPSNVLVYPSKKKGYEEICACTVFACSLPWDPVGWSKKCMEELGCYQKPLFRGIGEFPAALCSGDSGDYVKFLPMAFSLQSYFSPGVVARLYDKRHGLKKEQYVWPKHISDEYLGIAYEHQGRQYGGQPLVTSSSVSNSDHAQHWNPKDIDKGKNELNLDNGVTFYYFAYRRPDLLCIRNYGKNKKLQGEKFVESCLPVPGLDLPIWYGVPPDNNAMTETYLLRNLYSTTAYREALDRSRNERSPADTSEAAKQQREIDSATINAFNDNMKQSRGRALMVGLSMDYSYSGRGLDNKAYVKRACIAPCHVEYKTVAAESGRKNQVYFELFENPDKSKVLPGIYPSVSGIRAFRGFPARGVRSDKWTMKVKFADFREGCRLVGSYPLVGNVEGGDVAQSGEQNRCLRVFNEWGQSKSHYAGYVACVEKSVIASDREFEVLQRTQCEAHDGDVTENLCTEVVRVRKKPKMLRRYILINSGGVEKRVRCDDRYDIDIRTLGQNVLNKAEIVGNMFKFSREYLGVHNANSDPCASSEYDVVYFYEDGGFLTDVDLQKCGTPVEEFYAPGKSVTGCEYSYVRTDDYRPYLASVPKRGSNASITPLSRYEQGLCVDNFSSTWFVPSYKSGETGGDATSKATTGLNQFCKWDECKIGPYTEVRKVYRYPIVEFEGAASKGRDAREIDFLFGNGGLGCSLYKVEMWGGGQAAVLDEKSNKKRSGRPGQYAMLVLDFKGLQSNSSTYSQLSDVQLESALGLESHSAIVHSLVMSIGEGGIEGKGEDTILYLCSRGIGHQNSSSFGEKCYEIARAVGGGSDKDKHRRPPRGNAFVAYYRTIIGDVLEDDVGAISLMENHSAMFTKFSLTMNLELPSRVVQEKHGQQERIKKILENRHYFDGRSLPGQFCEYKEKRSSPVKIFVPGMGGCWSESGDHSKAKPGVGENGAVMITCERWGVSQAEHTSVR</sequence>
<gene>
    <name evidence="3" type="ORF">ANPL_03675</name>
</gene>
<keyword evidence="2" id="KW-0472">Membrane</keyword>
<keyword evidence="2" id="KW-1133">Transmembrane helix</keyword>
<protein>
    <submittedName>
        <fullName evidence="3">Uncharacterized protein</fullName>
    </submittedName>
</protein>
<feature type="transmembrane region" description="Helical" evidence="2">
    <location>
        <begin position="12"/>
        <end position="33"/>
    </location>
</feature>